<name>A0A915SI65_9ARCH</name>
<dbReference type="Pfam" id="PF00534">
    <property type="entry name" value="Glycos_transf_1"/>
    <property type="match status" value="1"/>
</dbReference>
<evidence type="ECO:0000259" key="1">
    <source>
        <dbReference type="Pfam" id="PF00534"/>
    </source>
</evidence>
<dbReference type="EMBL" id="AP019769">
    <property type="protein sequence ID" value="BBL45437.1"/>
    <property type="molecule type" value="Genomic_DNA"/>
</dbReference>
<dbReference type="GO" id="GO:0016757">
    <property type="term" value="F:glycosyltransferase activity"/>
    <property type="evidence" value="ECO:0007669"/>
    <property type="project" value="InterPro"/>
</dbReference>
<organism evidence="3 4">
    <name type="scientific">Nanobdella aerobiophila</name>
    <dbReference type="NCBI Taxonomy" id="2586965"/>
    <lineage>
        <taxon>Archaea</taxon>
        <taxon>Nanobdellota</taxon>
        <taxon>Nanobdellia</taxon>
        <taxon>Nanobdellales</taxon>
        <taxon>Nanobdellaceae</taxon>
        <taxon>Nanobdella</taxon>
    </lineage>
</organism>
<evidence type="ECO:0000259" key="2">
    <source>
        <dbReference type="Pfam" id="PF13439"/>
    </source>
</evidence>
<dbReference type="SUPFAM" id="SSF53756">
    <property type="entry name" value="UDP-Glycosyltransferase/glycogen phosphorylase"/>
    <property type="match status" value="1"/>
</dbReference>
<gene>
    <name evidence="3" type="ORF">MJ1_0267</name>
</gene>
<dbReference type="RefSeq" id="WP_258393469.1">
    <property type="nucleotide sequence ID" value="NZ_AP019769.1"/>
</dbReference>
<dbReference type="KEGG" id="naer:MJ1_0267"/>
<proteinExistence type="predicted"/>
<keyword evidence="4" id="KW-1185">Reference proteome</keyword>
<protein>
    <submittedName>
        <fullName evidence="3">Glycosyl transferase group 1</fullName>
    </submittedName>
</protein>
<feature type="domain" description="Glycosyl transferase family 1" evidence="1">
    <location>
        <begin position="145"/>
        <end position="232"/>
    </location>
</feature>
<keyword evidence="3" id="KW-0808">Transferase</keyword>
<dbReference type="InterPro" id="IPR001296">
    <property type="entry name" value="Glyco_trans_1"/>
</dbReference>
<dbReference type="GeneID" id="74568218"/>
<dbReference type="Proteomes" id="UP001055553">
    <property type="component" value="Chromosome"/>
</dbReference>
<evidence type="ECO:0000313" key="4">
    <source>
        <dbReference type="Proteomes" id="UP001055553"/>
    </source>
</evidence>
<dbReference type="CDD" id="cd03801">
    <property type="entry name" value="GT4_PimA-like"/>
    <property type="match status" value="1"/>
</dbReference>
<sequence>MRVLFVEKAKIGGVNIHIEYVKKELEKRGTEVDVITRNEDLKLPSFISSYRKLKELYEKWSKEYDIIHAHDWSIAYPAVKANIKNLIVTLHGSPANPLAKYFEDHIVKKLGKRVVVISPKMLKKYPETTYIPNGVDLDLFKRYENIERENYLAGIFQKYNSDKIIKILRKLKINYIQSGAYPYEELPKLYNQISIFISLPPKYAGFNMVWLEATACEVPYIIGSNYGIGEILPIYKVNNFEELEIILNKIKNEELPELRGLREWIVKNNLTWTAHAEKLIKLYSSII</sequence>
<accession>A0A915SI65</accession>
<dbReference type="InterPro" id="IPR028098">
    <property type="entry name" value="Glyco_trans_4-like_N"/>
</dbReference>
<evidence type="ECO:0000313" key="3">
    <source>
        <dbReference type="EMBL" id="BBL45437.1"/>
    </source>
</evidence>
<dbReference type="Pfam" id="PF13439">
    <property type="entry name" value="Glyco_transf_4"/>
    <property type="match status" value="1"/>
</dbReference>
<feature type="domain" description="Glycosyltransferase subfamily 4-like N-terminal" evidence="2">
    <location>
        <begin position="11"/>
        <end position="138"/>
    </location>
</feature>
<dbReference type="AlphaFoldDB" id="A0A915SI65"/>
<dbReference type="PANTHER" id="PTHR12526">
    <property type="entry name" value="GLYCOSYLTRANSFERASE"/>
    <property type="match status" value="1"/>
</dbReference>
<dbReference type="PANTHER" id="PTHR12526:SF625">
    <property type="entry name" value="PHOSPHATIDYLINOSITOL GLYCAN-CLASS A"/>
    <property type="match status" value="1"/>
</dbReference>
<dbReference type="Gene3D" id="3.40.50.2000">
    <property type="entry name" value="Glycogen Phosphorylase B"/>
    <property type="match status" value="3"/>
</dbReference>
<reference evidence="4" key="1">
    <citation type="journal article" date="2022" name="Int. J. Syst. Evol. Microbiol.">
        <title>Nanobdella aerobiophila gen. nov., sp. nov., a thermoacidophilic, obligate ectosymbiotic archaeon, and proposal of Nanobdellaceae fam. nov., Nanobdellales ord. nov. and Nanobdellia class. nov.</title>
        <authorList>
            <person name="Kato S."/>
            <person name="Ogasawara A."/>
            <person name="Itoh T."/>
            <person name="Sakai H.D."/>
            <person name="Shimizu M."/>
            <person name="Yuki M."/>
            <person name="Kaneko M."/>
            <person name="Takashina T."/>
            <person name="Ohkuma M."/>
        </authorList>
    </citation>
    <scope>NUCLEOTIDE SEQUENCE [LARGE SCALE GENOMIC DNA]</scope>
    <source>
        <strain evidence="4">MJ1</strain>
    </source>
</reference>